<accession>A0ABN1DF14</accession>
<organism evidence="14 15">
    <name type="scientific">Rheinheimera aquimaris</name>
    <dbReference type="NCBI Taxonomy" id="412437"/>
    <lineage>
        <taxon>Bacteria</taxon>
        <taxon>Pseudomonadati</taxon>
        <taxon>Pseudomonadota</taxon>
        <taxon>Gammaproteobacteria</taxon>
        <taxon>Chromatiales</taxon>
        <taxon>Chromatiaceae</taxon>
        <taxon>Rheinheimera</taxon>
    </lineage>
</organism>
<evidence type="ECO:0000256" key="11">
    <source>
        <dbReference type="SAM" id="SignalP"/>
    </source>
</evidence>
<dbReference type="Proteomes" id="UP001501169">
    <property type="component" value="Unassembled WGS sequence"/>
</dbReference>
<keyword evidence="14" id="KW-0675">Receptor</keyword>
<dbReference type="PANTHER" id="PTHR30069">
    <property type="entry name" value="TONB-DEPENDENT OUTER MEMBRANE RECEPTOR"/>
    <property type="match status" value="1"/>
</dbReference>
<feature type="domain" description="TonB-dependent receptor-like beta-barrel" evidence="12">
    <location>
        <begin position="342"/>
        <end position="748"/>
    </location>
</feature>
<name>A0ABN1DF14_9GAMM</name>
<dbReference type="Pfam" id="PF00593">
    <property type="entry name" value="TonB_dep_Rec_b-barrel"/>
    <property type="match status" value="1"/>
</dbReference>
<evidence type="ECO:0000256" key="2">
    <source>
        <dbReference type="ARBA" id="ARBA00022448"/>
    </source>
</evidence>
<dbReference type="SUPFAM" id="SSF56935">
    <property type="entry name" value="Porins"/>
    <property type="match status" value="1"/>
</dbReference>
<feature type="signal peptide" evidence="11">
    <location>
        <begin position="1"/>
        <end position="30"/>
    </location>
</feature>
<keyword evidence="15" id="KW-1185">Reference proteome</keyword>
<evidence type="ECO:0000259" key="12">
    <source>
        <dbReference type="Pfam" id="PF00593"/>
    </source>
</evidence>
<keyword evidence="5 9" id="KW-0798">TonB box</keyword>
<keyword evidence="3 8" id="KW-1134">Transmembrane beta strand</keyword>
<dbReference type="PANTHER" id="PTHR30069:SF40">
    <property type="entry name" value="TONB-DEPENDENT RECEPTOR NMB0964-RELATED"/>
    <property type="match status" value="1"/>
</dbReference>
<dbReference type="PROSITE" id="PS52016">
    <property type="entry name" value="TONB_DEPENDENT_REC_3"/>
    <property type="match status" value="1"/>
</dbReference>
<dbReference type="SUPFAM" id="SSF49464">
    <property type="entry name" value="Carboxypeptidase regulatory domain-like"/>
    <property type="match status" value="1"/>
</dbReference>
<reference evidence="14 15" key="1">
    <citation type="journal article" date="2019" name="Int. J. Syst. Evol. Microbiol.">
        <title>The Global Catalogue of Microorganisms (GCM) 10K type strain sequencing project: providing services to taxonomists for standard genome sequencing and annotation.</title>
        <authorList>
            <consortium name="The Broad Institute Genomics Platform"/>
            <consortium name="The Broad Institute Genome Sequencing Center for Infectious Disease"/>
            <person name="Wu L."/>
            <person name="Ma J."/>
        </authorList>
    </citation>
    <scope>NUCLEOTIDE SEQUENCE [LARGE SCALE GENOMIC DNA]</scope>
    <source>
        <strain evidence="14 15">JCM 14331</strain>
    </source>
</reference>
<proteinExistence type="inferred from homology"/>
<evidence type="ECO:0000256" key="5">
    <source>
        <dbReference type="ARBA" id="ARBA00023077"/>
    </source>
</evidence>
<gene>
    <name evidence="14" type="ORF">GCM10009098_07030</name>
</gene>
<evidence type="ECO:0000256" key="7">
    <source>
        <dbReference type="ARBA" id="ARBA00023237"/>
    </source>
</evidence>
<dbReference type="Gene3D" id="2.170.130.10">
    <property type="entry name" value="TonB-dependent receptor, plug domain"/>
    <property type="match status" value="1"/>
</dbReference>
<feature type="chain" id="PRO_5045154103" evidence="11">
    <location>
        <begin position="31"/>
        <end position="779"/>
    </location>
</feature>
<evidence type="ECO:0000256" key="8">
    <source>
        <dbReference type="PROSITE-ProRule" id="PRU01360"/>
    </source>
</evidence>
<dbReference type="InterPro" id="IPR037066">
    <property type="entry name" value="Plug_dom_sf"/>
</dbReference>
<keyword evidence="2 8" id="KW-0813">Transport</keyword>
<dbReference type="Pfam" id="PF13715">
    <property type="entry name" value="CarbopepD_reg_2"/>
    <property type="match status" value="1"/>
</dbReference>
<comment type="caution">
    <text evidence="14">The sequence shown here is derived from an EMBL/GenBank/DDBJ whole genome shotgun (WGS) entry which is preliminary data.</text>
</comment>
<keyword evidence="11" id="KW-0732">Signal</keyword>
<dbReference type="InterPro" id="IPR036942">
    <property type="entry name" value="Beta-barrel_TonB_sf"/>
</dbReference>
<sequence length="779" mass="85990">MRRSNPFLRKPLARYSALAAAIFLTSPLSAQQYAERYSGVVTDLQGQPLKNARIHVHGRQQYVYADDQGRFSIQAPPNAELHIIAKGYTDSFVTVDSAQQSLNIQLSPGAIERVTVTASGIHQSNLEMATPVSVLSAEELSKRTEPTIGETLKYEPGVHANYYGPVASSPVIRGLDGPRVKVLNNGLDTADVSRVGPDHAITADAITAQQIEVLRGPATLLYGSGAIGGVVNVVDNRIPRQLRAESETKLESRYSDVSEEKTVALNHEGSRSNIAWHLDGFNRDATDYEVPTFINDESETLTTLENSWLQSKALNGGLSYIGERGLLGFSVGRLESDYGIPGHHHDEHEDGEEHEDADPKSVFARLKQNRFTLAGEWYHPVKGVETLALTAAYTDYQHQEIEHDVPGTTFKNKALESRLTIEHEELAGWHGLVGYHIQQSDYQAFGEEAFTPDSDSLSQALFVLEEKQFGNLSAQLGGRIEYVKHDAKPLSDTAISGAVKDSFTAVSASAGVVWEFIPGFSWAFAISHSERAPSAAELYANGAHMATSSYELGLGYQLQNGDIVLTEHEAEKEAANNIDITFRSFKGDLTFTYNFFYNKINDYLYLADTGLTMADLSADHGEDDEHLHDDFPLYQYQQQDATLYGLEFEARYQLNNSNALLVFFDAVRAKLDNDGYLPRIPPYKTGLGYQYSGISWSADLGVTRYAKQDKVAQYESPTAAYTLLDANINYDFSISQLDMTAFLRATNVTDELAFVHSSFIKQDAPLPGRAITVGIRATF</sequence>
<feature type="domain" description="TonB-dependent receptor plug" evidence="13">
    <location>
        <begin position="127"/>
        <end position="230"/>
    </location>
</feature>
<feature type="region of interest" description="Disordered" evidence="10">
    <location>
        <begin position="338"/>
        <end position="359"/>
    </location>
</feature>
<comment type="subcellular location">
    <subcellularLocation>
        <location evidence="1 8">Cell outer membrane</location>
        <topology evidence="1 8">Multi-pass membrane protein</topology>
    </subcellularLocation>
</comment>
<keyword evidence="4 8" id="KW-0812">Transmembrane</keyword>
<evidence type="ECO:0000256" key="1">
    <source>
        <dbReference type="ARBA" id="ARBA00004571"/>
    </source>
</evidence>
<dbReference type="Gene3D" id="2.60.40.1120">
    <property type="entry name" value="Carboxypeptidase-like, regulatory domain"/>
    <property type="match status" value="1"/>
</dbReference>
<evidence type="ECO:0000256" key="6">
    <source>
        <dbReference type="ARBA" id="ARBA00023136"/>
    </source>
</evidence>
<dbReference type="Pfam" id="PF07715">
    <property type="entry name" value="Plug"/>
    <property type="match status" value="1"/>
</dbReference>
<keyword evidence="6 8" id="KW-0472">Membrane</keyword>
<dbReference type="InterPro" id="IPR012910">
    <property type="entry name" value="Plug_dom"/>
</dbReference>
<keyword evidence="7 8" id="KW-0998">Cell outer membrane</keyword>
<evidence type="ECO:0000256" key="3">
    <source>
        <dbReference type="ARBA" id="ARBA00022452"/>
    </source>
</evidence>
<dbReference type="InterPro" id="IPR000531">
    <property type="entry name" value="Beta-barrel_TonB"/>
</dbReference>
<dbReference type="EMBL" id="BAAAEO010000001">
    <property type="protein sequence ID" value="GAA0541946.1"/>
    <property type="molecule type" value="Genomic_DNA"/>
</dbReference>
<comment type="similarity">
    <text evidence="8 9">Belongs to the TonB-dependent receptor family.</text>
</comment>
<dbReference type="InterPro" id="IPR039426">
    <property type="entry name" value="TonB-dep_rcpt-like"/>
</dbReference>
<evidence type="ECO:0000259" key="13">
    <source>
        <dbReference type="Pfam" id="PF07715"/>
    </source>
</evidence>
<evidence type="ECO:0000256" key="10">
    <source>
        <dbReference type="SAM" id="MobiDB-lite"/>
    </source>
</evidence>
<evidence type="ECO:0000256" key="9">
    <source>
        <dbReference type="RuleBase" id="RU003357"/>
    </source>
</evidence>
<evidence type="ECO:0000256" key="4">
    <source>
        <dbReference type="ARBA" id="ARBA00022692"/>
    </source>
</evidence>
<evidence type="ECO:0000313" key="14">
    <source>
        <dbReference type="EMBL" id="GAA0541946.1"/>
    </source>
</evidence>
<dbReference type="RefSeq" id="WP_226765468.1">
    <property type="nucleotide sequence ID" value="NZ_BAAAEO010000001.1"/>
</dbReference>
<dbReference type="InterPro" id="IPR008969">
    <property type="entry name" value="CarboxyPept-like_regulatory"/>
</dbReference>
<evidence type="ECO:0000313" key="15">
    <source>
        <dbReference type="Proteomes" id="UP001501169"/>
    </source>
</evidence>
<protein>
    <submittedName>
        <fullName evidence="14">TonB-dependent receptor</fullName>
    </submittedName>
</protein>
<dbReference type="Gene3D" id="2.40.170.20">
    <property type="entry name" value="TonB-dependent receptor, beta-barrel domain"/>
    <property type="match status" value="1"/>
</dbReference>